<reference evidence="2" key="2">
    <citation type="journal article" date="2021" name="PeerJ">
        <title>Extensive microbial diversity within the chicken gut microbiome revealed by metagenomics and culture.</title>
        <authorList>
            <person name="Gilroy R."/>
            <person name="Ravi A."/>
            <person name="Getino M."/>
            <person name="Pursley I."/>
            <person name="Horton D.L."/>
            <person name="Alikhan N.F."/>
            <person name="Baker D."/>
            <person name="Gharbi K."/>
            <person name="Hall N."/>
            <person name="Watson M."/>
            <person name="Adriaenssens E.M."/>
            <person name="Foster-Nyarko E."/>
            <person name="Jarju S."/>
            <person name="Secka A."/>
            <person name="Antonio M."/>
            <person name="Oren A."/>
            <person name="Chaudhuri R.R."/>
            <person name="La Ragione R."/>
            <person name="Hildebrand F."/>
            <person name="Pallen M.J."/>
        </authorList>
    </citation>
    <scope>NUCLEOTIDE SEQUENCE</scope>
    <source>
        <strain evidence="2">ChiSjej4B22-8349</strain>
    </source>
</reference>
<comment type="caution">
    <text evidence="2">The sequence shown here is derived from an EMBL/GenBank/DDBJ whole genome shotgun (WGS) entry which is preliminary data.</text>
</comment>
<evidence type="ECO:0000313" key="3">
    <source>
        <dbReference type="Proteomes" id="UP000824130"/>
    </source>
</evidence>
<accession>A0A9D1SUB8</accession>
<dbReference type="PROSITE" id="PS01276">
    <property type="entry name" value="PEPTIDASE_U32"/>
    <property type="match status" value="1"/>
</dbReference>
<dbReference type="InterPro" id="IPR020988">
    <property type="entry name" value="Pept_U32_collagenase"/>
</dbReference>
<name>A0A9D1SUB8_9FIRM</name>
<feature type="domain" description="Peptidase U32 collagenase" evidence="1">
    <location>
        <begin position="408"/>
        <end position="524"/>
    </location>
</feature>
<dbReference type="InterPro" id="IPR051454">
    <property type="entry name" value="RNA/ubiquinone_mod_enzymes"/>
</dbReference>
<dbReference type="PANTHER" id="PTHR30217">
    <property type="entry name" value="PEPTIDASE U32 FAMILY"/>
    <property type="match status" value="1"/>
</dbReference>
<organism evidence="2 3">
    <name type="scientific">Candidatus Allocopromorpha excrementipullorum</name>
    <dbReference type="NCBI Taxonomy" id="2840743"/>
    <lineage>
        <taxon>Bacteria</taxon>
        <taxon>Bacillati</taxon>
        <taxon>Bacillota</taxon>
        <taxon>Clostridia</taxon>
        <taxon>Eubacteriales</taxon>
        <taxon>Eubacteriaceae</taxon>
        <taxon>Eubacteriaceae incertae sedis</taxon>
        <taxon>Candidatus Allocopromorpha</taxon>
    </lineage>
</organism>
<evidence type="ECO:0000313" key="2">
    <source>
        <dbReference type="EMBL" id="HIU95650.1"/>
    </source>
</evidence>
<evidence type="ECO:0000259" key="1">
    <source>
        <dbReference type="Pfam" id="PF12392"/>
    </source>
</evidence>
<protein>
    <submittedName>
        <fullName evidence="2">U32 family peptidase</fullName>
    </submittedName>
</protein>
<sequence>MRDVNIPELLAPVGGWQQLRAAVQNGADAIYMGGPLFNARIKAENFTKEDMERAIEYAHDRNVRVYVTINTLIKDSELRDAFSYVNFLYGAGADAVILQDVGLSRLVRTYLPDMDMHMSTQGTIYNGRGAIWAKQSGFSRIVPARELTLAEIKELTDVCHDEDAGGGGCQIEVFVHGAMCMCYSGQCHMSRAIGGGNGRSGNRGTCAQPCRLPYVDETGRRGYFLSPKDMCTLDILPEICEAGVDSLKIEGRLKSPQYVAVVTGLYRKYLDIYRECGRADVSREDMDRLLAIFNRGGSSSGYMEGNPGAGLLSGESPKNQGVYMGKVVGIKKGSTLVDVELEGRDISKTRTGRQTYACGSEKRISMGDGIEIRGRKVTGNVITYIKEVAGNDIRIGDIKGRVDIGDKVYKVTDRRLLDEAEKSYENDFRRKISVEMSFTAKKDEYPVLKMRTKRYAVSVTGEVKAEPARNKPLDEERVRRQLEKLGATIFRPVSTVIAMDSDIAVPVSEINRMRREAADRLLIERRRAWAGRKALSDERLSGIASGEKLGDESLMEEKGASCRGLYIYRREMAEQTERIGRMAREVAAGREGDVLVCIPLELYMEKKLRRRLEDAVGDSGRTVPYILEVSKGKEDTYIEDNFDNIIEAVKETGIMIGNPQWIEPFRQRGVKMYGAHGLNVYNSQSLRAFEESGVDIRAYSLEAAEYHRGIIPLMTTEHPVSAATLTDRKGAVYDVVEWYSGDKYLILGTDGENAGSGTAFMTYIE</sequence>
<dbReference type="EMBL" id="DVOB01000067">
    <property type="protein sequence ID" value="HIU95650.1"/>
    <property type="molecule type" value="Genomic_DNA"/>
</dbReference>
<dbReference type="Pfam" id="PF12392">
    <property type="entry name" value="DUF3656"/>
    <property type="match status" value="1"/>
</dbReference>
<reference evidence="2" key="1">
    <citation type="submission" date="2020-10" db="EMBL/GenBank/DDBJ databases">
        <authorList>
            <person name="Gilroy R."/>
        </authorList>
    </citation>
    <scope>NUCLEOTIDE SEQUENCE</scope>
    <source>
        <strain evidence="2">ChiSjej4B22-8349</strain>
    </source>
</reference>
<gene>
    <name evidence="2" type="ORF">IAD25_02935</name>
</gene>
<dbReference type="InterPro" id="IPR001539">
    <property type="entry name" value="Peptidase_U32"/>
</dbReference>
<dbReference type="Proteomes" id="UP000824130">
    <property type="component" value="Unassembled WGS sequence"/>
</dbReference>
<dbReference type="Pfam" id="PF01136">
    <property type="entry name" value="Peptidase_U32"/>
    <property type="match status" value="1"/>
</dbReference>
<dbReference type="AlphaFoldDB" id="A0A9D1SUB8"/>
<dbReference type="PANTHER" id="PTHR30217:SF10">
    <property type="entry name" value="23S RRNA 5-HYDROXYCYTIDINE C2501 SYNTHASE"/>
    <property type="match status" value="1"/>
</dbReference>
<proteinExistence type="predicted"/>